<gene>
    <name evidence="1" type="ordered locus">HCH_02037</name>
</gene>
<sequence>MFKESQLGEVQGCAPENNADRRIARVSDLDIPPWELIP</sequence>
<name>Q2SKF3_HAHCH</name>
<dbReference type="HOGENOM" id="CLU_3328551_0_0_6"/>
<dbReference type="KEGG" id="hch:HCH_02037"/>
<keyword evidence="2" id="KW-1185">Reference proteome</keyword>
<reference evidence="1 2" key="1">
    <citation type="journal article" date="2005" name="Nucleic Acids Res.">
        <title>Genomic blueprint of Hahella chejuensis, a marine microbe producing an algicidal agent.</title>
        <authorList>
            <person name="Jeong H."/>
            <person name="Yim J.H."/>
            <person name="Lee C."/>
            <person name="Choi S.-H."/>
            <person name="Park Y.K."/>
            <person name="Yoon S.H."/>
            <person name="Hur C.-G."/>
            <person name="Kang H.-Y."/>
            <person name="Kim D."/>
            <person name="Lee H.H."/>
            <person name="Park K.H."/>
            <person name="Park S.-H."/>
            <person name="Park H.-S."/>
            <person name="Lee H.K."/>
            <person name="Oh T.K."/>
            <person name="Kim J.F."/>
        </authorList>
    </citation>
    <scope>NUCLEOTIDE SEQUENCE [LARGE SCALE GENOMIC DNA]</scope>
    <source>
        <strain evidence="1 2">KCTC 2396</strain>
    </source>
</reference>
<proteinExistence type="predicted"/>
<dbReference type="AlphaFoldDB" id="Q2SKF3"/>
<evidence type="ECO:0000313" key="2">
    <source>
        <dbReference type="Proteomes" id="UP000000238"/>
    </source>
</evidence>
<protein>
    <submittedName>
        <fullName evidence="1">Uncharacterized protein</fullName>
    </submittedName>
</protein>
<evidence type="ECO:0000313" key="1">
    <source>
        <dbReference type="EMBL" id="ABC28871.1"/>
    </source>
</evidence>
<dbReference type="STRING" id="349521.HCH_02037"/>
<dbReference type="EMBL" id="CP000155">
    <property type="protein sequence ID" value="ABC28871.1"/>
    <property type="molecule type" value="Genomic_DNA"/>
</dbReference>
<dbReference type="Proteomes" id="UP000000238">
    <property type="component" value="Chromosome"/>
</dbReference>
<accession>Q2SKF3</accession>
<organism evidence="1 2">
    <name type="scientific">Hahella chejuensis (strain KCTC 2396)</name>
    <dbReference type="NCBI Taxonomy" id="349521"/>
    <lineage>
        <taxon>Bacteria</taxon>
        <taxon>Pseudomonadati</taxon>
        <taxon>Pseudomonadota</taxon>
        <taxon>Gammaproteobacteria</taxon>
        <taxon>Oceanospirillales</taxon>
        <taxon>Hahellaceae</taxon>
        <taxon>Hahella</taxon>
    </lineage>
</organism>